<accession>A0A8C4RYR5</accession>
<dbReference type="GeneTree" id="ENSGT00390000005178"/>
<name>A0A8C4RYR5_ERPCA</name>
<dbReference type="Pfam" id="PF15208">
    <property type="entry name" value="Rab15_effector"/>
    <property type="match status" value="1"/>
</dbReference>
<dbReference type="PANTHER" id="PTHR36682">
    <property type="entry name" value="RAB15 EFFECTOR PROTEIN"/>
    <property type="match status" value="1"/>
</dbReference>
<dbReference type="RefSeq" id="XP_028652258.1">
    <property type="nucleotide sequence ID" value="XM_028796425.2"/>
</dbReference>
<reference evidence="1" key="3">
    <citation type="submission" date="2025-09" db="UniProtKB">
        <authorList>
            <consortium name="Ensembl"/>
        </authorList>
    </citation>
    <scope>IDENTIFICATION</scope>
</reference>
<dbReference type="GeneID" id="114647788"/>
<dbReference type="GO" id="GO:0001881">
    <property type="term" value="P:receptor recycling"/>
    <property type="evidence" value="ECO:0007669"/>
    <property type="project" value="InterPro"/>
</dbReference>
<dbReference type="AlphaFoldDB" id="A0A8C4RYR5"/>
<gene>
    <name evidence="1" type="primary">LOC114647788</name>
</gene>
<keyword evidence="2" id="KW-1185">Reference proteome</keyword>
<reference evidence="1" key="1">
    <citation type="submission" date="2021-06" db="EMBL/GenBank/DDBJ databases">
        <authorList>
            <consortium name="Wellcome Sanger Institute Data Sharing"/>
        </authorList>
    </citation>
    <scope>NUCLEOTIDE SEQUENCE [LARGE SCALE GENOMIC DNA]</scope>
</reference>
<dbReference type="Ensembl" id="ENSECRT00000008942.1">
    <property type="protein sequence ID" value="ENSECRP00000008795.1"/>
    <property type="gene ID" value="ENSECRG00000005904.1"/>
</dbReference>
<dbReference type="PANTHER" id="PTHR36682:SF1">
    <property type="entry name" value="RAB15 EFFECTOR PROTEIN"/>
    <property type="match status" value="1"/>
</dbReference>
<evidence type="ECO:0000313" key="2">
    <source>
        <dbReference type="Proteomes" id="UP000694620"/>
    </source>
</evidence>
<protein>
    <submittedName>
        <fullName evidence="1">Rab15 effector protein-like</fullName>
    </submittedName>
</protein>
<dbReference type="InterPro" id="IPR027985">
    <property type="entry name" value="Rab15_effector"/>
</dbReference>
<evidence type="ECO:0000313" key="1">
    <source>
        <dbReference type="Ensembl" id="ENSECRP00000008795.1"/>
    </source>
</evidence>
<organism evidence="1 2">
    <name type="scientific">Erpetoichthys calabaricus</name>
    <name type="common">Rope fish</name>
    <name type="synonym">Calamoichthys calabaricus</name>
    <dbReference type="NCBI Taxonomy" id="27687"/>
    <lineage>
        <taxon>Eukaryota</taxon>
        <taxon>Metazoa</taxon>
        <taxon>Chordata</taxon>
        <taxon>Craniata</taxon>
        <taxon>Vertebrata</taxon>
        <taxon>Euteleostomi</taxon>
        <taxon>Actinopterygii</taxon>
        <taxon>Polypteriformes</taxon>
        <taxon>Polypteridae</taxon>
        <taxon>Erpetoichthys</taxon>
    </lineage>
</organism>
<reference evidence="1" key="2">
    <citation type="submission" date="2025-08" db="UniProtKB">
        <authorList>
            <consortium name="Ensembl"/>
        </authorList>
    </citation>
    <scope>IDENTIFICATION</scope>
</reference>
<proteinExistence type="predicted"/>
<dbReference type="OrthoDB" id="8519068at2759"/>
<sequence length="237" mass="26854">MGLNQVTLLQPDDKLDTVFEVFAQAVLHASDKLKDYLGFNDPEQKLHISTRTMSTVFLMNFIKFCKEKGVEECISTCIMSRQQELTMGVDWIWTLSGVTTNVRFQIAVQAIQLTGTHQPTEMDEDPYEKRLERSILDLDLSQTTRLEKLLDFCSSIGGNCLGLCIVYGVPGRPRDIRGVLTKHLGAITEKGASLTEATVLHYLETTESFISTKEMIEKHLYRQRGAVDNQPVYIQFL</sequence>
<dbReference type="Proteomes" id="UP000694620">
    <property type="component" value="Chromosome 3"/>
</dbReference>